<dbReference type="Proteomes" id="UP000274920">
    <property type="component" value="Unassembled WGS sequence"/>
</dbReference>
<dbReference type="AlphaFoldDB" id="A0A426DHU4"/>
<gene>
    <name evidence="1" type="ORF">EBB54_14160</name>
</gene>
<accession>A0A426DHU4</accession>
<name>A0A426DHU4_9FIRM</name>
<keyword evidence="2" id="KW-1185">Reference proteome</keyword>
<comment type="caution">
    <text evidence="1">The sequence shown here is derived from an EMBL/GenBank/DDBJ whole genome shotgun (WGS) entry which is preliminary data.</text>
</comment>
<evidence type="ECO:0000313" key="2">
    <source>
        <dbReference type="Proteomes" id="UP000274920"/>
    </source>
</evidence>
<evidence type="ECO:0000313" key="1">
    <source>
        <dbReference type="EMBL" id="RRK32379.1"/>
    </source>
</evidence>
<sequence>MGVTSNYLLSGRDEDINVDTLSVSEIKLVRLYRQMQFGQKECLMRTATLFTTALEEERNI</sequence>
<organism evidence="1 2">
    <name type="scientific">Schaedlerella arabinosiphila</name>
    <dbReference type="NCBI Taxonomy" id="2044587"/>
    <lineage>
        <taxon>Bacteria</taxon>
        <taxon>Bacillati</taxon>
        <taxon>Bacillota</taxon>
        <taxon>Clostridia</taxon>
        <taxon>Lachnospirales</taxon>
        <taxon>Lachnospiraceae</taxon>
        <taxon>Schaedlerella</taxon>
    </lineage>
</organism>
<reference evidence="1" key="1">
    <citation type="submission" date="2018-10" db="EMBL/GenBank/DDBJ databases">
        <title>Schaedlerella arabinophila gen. nov. sp. nov., isolated from the mouse intestinal tract and comparative analysis with the genome of the closely related altered Schaedler flora strain ASF502.</title>
        <authorList>
            <person name="Miyake S."/>
            <person name="Soh M."/>
            <person name="Seedorf H."/>
        </authorList>
    </citation>
    <scope>NUCLEOTIDE SEQUENCE [LARGE SCALE GENOMIC DNA]</scope>
    <source>
        <strain evidence="1">DSM 106076</strain>
    </source>
</reference>
<dbReference type="EMBL" id="RHJS01000002">
    <property type="protein sequence ID" value="RRK32379.1"/>
    <property type="molecule type" value="Genomic_DNA"/>
</dbReference>
<protein>
    <submittedName>
        <fullName evidence="1">Uncharacterized protein</fullName>
    </submittedName>
</protein>
<proteinExistence type="predicted"/>